<dbReference type="EMBL" id="REGN01013649">
    <property type="protein sequence ID" value="RMZ93651.1"/>
    <property type="molecule type" value="Genomic_DNA"/>
</dbReference>
<organism evidence="1 2">
    <name type="scientific">Brachionus plicatilis</name>
    <name type="common">Marine rotifer</name>
    <name type="synonym">Brachionus muelleri</name>
    <dbReference type="NCBI Taxonomy" id="10195"/>
    <lineage>
        <taxon>Eukaryota</taxon>
        <taxon>Metazoa</taxon>
        <taxon>Spiralia</taxon>
        <taxon>Gnathifera</taxon>
        <taxon>Rotifera</taxon>
        <taxon>Eurotatoria</taxon>
        <taxon>Monogononta</taxon>
        <taxon>Pseudotrocha</taxon>
        <taxon>Ploima</taxon>
        <taxon>Brachionidae</taxon>
        <taxon>Brachionus</taxon>
    </lineage>
</organism>
<accession>A0A3M7P3G7</accession>
<reference evidence="1 2" key="1">
    <citation type="journal article" date="2018" name="Sci. Rep.">
        <title>Genomic signatures of local adaptation to the degree of environmental predictability in rotifers.</title>
        <authorList>
            <person name="Franch-Gras L."/>
            <person name="Hahn C."/>
            <person name="Garcia-Roger E.M."/>
            <person name="Carmona M.J."/>
            <person name="Serra M."/>
            <person name="Gomez A."/>
        </authorList>
    </citation>
    <scope>NUCLEOTIDE SEQUENCE [LARGE SCALE GENOMIC DNA]</scope>
    <source>
        <strain evidence="1">HYR1</strain>
    </source>
</reference>
<sequence length="80" mass="8840">MGFMVANADRFDSCLPLNWLHEATTDQIAKFLWANFRLSCGSNLAGADLSEQKTRWEFWPACCGQGQALRADGSCSSTSF</sequence>
<keyword evidence="2" id="KW-1185">Reference proteome</keyword>
<evidence type="ECO:0000313" key="1">
    <source>
        <dbReference type="EMBL" id="RMZ93651.1"/>
    </source>
</evidence>
<gene>
    <name evidence="1" type="ORF">BpHYR1_012448</name>
</gene>
<evidence type="ECO:0000313" key="2">
    <source>
        <dbReference type="Proteomes" id="UP000276133"/>
    </source>
</evidence>
<comment type="caution">
    <text evidence="1">The sequence shown here is derived from an EMBL/GenBank/DDBJ whole genome shotgun (WGS) entry which is preliminary data.</text>
</comment>
<protein>
    <submittedName>
        <fullName evidence="1">Uncharacterized protein</fullName>
    </submittedName>
</protein>
<proteinExistence type="predicted"/>
<name>A0A3M7P3G7_BRAPC</name>
<dbReference type="AlphaFoldDB" id="A0A3M7P3G7"/>
<dbReference type="Proteomes" id="UP000276133">
    <property type="component" value="Unassembled WGS sequence"/>
</dbReference>